<protein>
    <submittedName>
        <fullName evidence="6">Uncharacterized protein</fullName>
    </submittedName>
</protein>
<dbReference type="EMBL" id="MCGT01000029">
    <property type="protein sequence ID" value="ORX48511.1"/>
    <property type="molecule type" value="Genomic_DNA"/>
</dbReference>
<dbReference type="Pfam" id="PF03619">
    <property type="entry name" value="Solute_trans_a"/>
    <property type="match status" value="1"/>
</dbReference>
<evidence type="ECO:0000313" key="6">
    <source>
        <dbReference type="EMBL" id="ORX48511.1"/>
    </source>
</evidence>
<accession>A0A1X2GAM8</accession>
<dbReference type="Proteomes" id="UP000242146">
    <property type="component" value="Unassembled WGS sequence"/>
</dbReference>
<evidence type="ECO:0000256" key="3">
    <source>
        <dbReference type="ARBA" id="ARBA00022989"/>
    </source>
</evidence>
<evidence type="ECO:0000256" key="2">
    <source>
        <dbReference type="ARBA" id="ARBA00022692"/>
    </source>
</evidence>
<feature type="transmembrane region" description="Helical" evidence="5">
    <location>
        <begin position="25"/>
        <end position="49"/>
    </location>
</feature>
<keyword evidence="3 5" id="KW-1133">Transmembrane helix</keyword>
<reference evidence="6 7" key="1">
    <citation type="submission" date="2016-07" db="EMBL/GenBank/DDBJ databases">
        <title>Pervasive Adenine N6-methylation of Active Genes in Fungi.</title>
        <authorList>
            <consortium name="DOE Joint Genome Institute"/>
            <person name="Mondo S.J."/>
            <person name="Dannebaum R.O."/>
            <person name="Kuo R.C."/>
            <person name="Labutti K."/>
            <person name="Haridas S."/>
            <person name="Kuo A."/>
            <person name="Salamov A."/>
            <person name="Ahrendt S.R."/>
            <person name="Lipzen A."/>
            <person name="Sullivan W."/>
            <person name="Andreopoulos W.B."/>
            <person name="Clum A."/>
            <person name="Lindquist E."/>
            <person name="Daum C."/>
            <person name="Ramamoorthy G.K."/>
            <person name="Gryganskyi A."/>
            <person name="Culley D."/>
            <person name="Magnuson J.K."/>
            <person name="James T.Y."/>
            <person name="O'Malley M.A."/>
            <person name="Stajich J.E."/>
            <person name="Spatafora J.W."/>
            <person name="Visel A."/>
            <person name="Grigoriev I.V."/>
        </authorList>
    </citation>
    <scope>NUCLEOTIDE SEQUENCE [LARGE SCALE GENOMIC DNA]</scope>
    <source>
        <strain evidence="6 7">NRRL 3301</strain>
    </source>
</reference>
<evidence type="ECO:0000256" key="1">
    <source>
        <dbReference type="ARBA" id="ARBA00004141"/>
    </source>
</evidence>
<evidence type="ECO:0000256" key="5">
    <source>
        <dbReference type="SAM" id="Phobius"/>
    </source>
</evidence>
<organism evidence="6 7">
    <name type="scientific">Hesseltinella vesiculosa</name>
    <dbReference type="NCBI Taxonomy" id="101127"/>
    <lineage>
        <taxon>Eukaryota</taxon>
        <taxon>Fungi</taxon>
        <taxon>Fungi incertae sedis</taxon>
        <taxon>Mucoromycota</taxon>
        <taxon>Mucoromycotina</taxon>
        <taxon>Mucoromycetes</taxon>
        <taxon>Mucorales</taxon>
        <taxon>Cunninghamellaceae</taxon>
        <taxon>Hesseltinella</taxon>
    </lineage>
</organism>
<keyword evidence="7" id="KW-1185">Reference proteome</keyword>
<comment type="caution">
    <text evidence="6">The sequence shown here is derived from an EMBL/GenBank/DDBJ whole genome shotgun (WGS) entry which is preliminary data.</text>
</comment>
<dbReference type="InterPro" id="IPR005178">
    <property type="entry name" value="Ostalpha/TMEM184C"/>
</dbReference>
<dbReference type="GO" id="GO:0016020">
    <property type="term" value="C:membrane"/>
    <property type="evidence" value="ECO:0007669"/>
    <property type="project" value="UniProtKB-SubCell"/>
</dbReference>
<comment type="subcellular location">
    <subcellularLocation>
        <location evidence="1">Membrane</location>
        <topology evidence="1">Multi-pass membrane protein</topology>
    </subcellularLocation>
</comment>
<evidence type="ECO:0000313" key="7">
    <source>
        <dbReference type="Proteomes" id="UP000242146"/>
    </source>
</evidence>
<keyword evidence="4 5" id="KW-0472">Membrane</keyword>
<name>A0A1X2GAM8_9FUNG</name>
<keyword evidence="2 5" id="KW-0812">Transmembrane</keyword>
<sequence length="67" mass="7587">MSSPHVTEKGYGYGEGGAGSEFNPLAIHLALVFTLVGTCISLVSVWLHWKNYRKPNQQRQVIRILWM</sequence>
<dbReference type="OrthoDB" id="5348404at2759"/>
<gene>
    <name evidence="6" type="ORF">DM01DRAFT_1116499</name>
</gene>
<evidence type="ECO:0000256" key="4">
    <source>
        <dbReference type="ARBA" id="ARBA00023136"/>
    </source>
</evidence>
<dbReference type="AlphaFoldDB" id="A0A1X2GAM8"/>
<dbReference type="STRING" id="101127.A0A1X2GAM8"/>
<proteinExistence type="predicted"/>